<dbReference type="InterPro" id="IPR025245">
    <property type="entry name" value="DUF4197"/>
</dbReference>
<reference evidence="2 3" key="1">
    <citation type="submission" date="2024-07" db="EMBL/GenBank/DDBJ databases">
        <authorList>
            <person name="Pitt A."/>
            <person name="Hahn M.W."/>
        </authorList>
    </citation>
    <scope>NUCLEOTIDE SEQUENCE [LARGE SCALE GENOMIC DNA]</scope>
    <source>
        <strain evidence="2 3">2-AUSEE-184A6</strain>
    </source>
</reference>
<sequence>MKKLLLLLTLCSITAQAQNIQGLLNKATKIISTGSTSLSSDDIANGLKEALTTGAEKGCSNLAKPDGFFKNAALKILMPPEAAKVESTLRSVGLNQFADDFILSMNRAAEDASATAAPIFVNAIKQMTISDGINILRGDETAATTYLRSKTSTELKSSFNPIIKNSLEKVNATKYWEKAITAYNAIPFSNKKINPDLSAYVTEKAMEGIYSEIAKQEKEIRVNPLARSSDLLKRVFQK</sequence>
<dbReference type="EMBL" id="JBEWZG010000001">
    <property type="protein sequence ID" value="MFL0205595.1"/>
    <property type="molecule type" value="Genomic_DNA"/>
</dbReference>
<comment type="caution">
    <text evidence="2">The sequence shown here is derived from an EMBL/GenBank/DDBJ whole genome shotgun (WGS) entry which is preliminary data.</text>
</comment>
<keyword evidence="1" id="KW-0732">Signal</keyword>
<organism evidence="2 3">
    <name type="scientific">Aquirufa novilacunae</name>
    <dbReference type="NCBI Taxonomy" id="3139305"/>
    <lineage>
        <taxon>Bacteria</taxon>
        <taxon>Pseudomonadati</taxon>
        <taxon>Bacteroidota</taxon>
        <taxon>Cytophagia</taxon>
        <taxon>Cytophagales</taxon>
        <taxon>Flectobacillaceae</taxon>
        <taxon>Aquirufa</taxon>
    </lineage>
</organism>
<feature type="signal peptide" evidence="1">
    <location>
        <begin position="1"/>
        <end position="17"/>
    </location>
</feature>
<dbReference type="Pfam" id="PF13852">
    <property type="entry name" value="DUF4197"/>
    <property type="match status" value="1"/>
</dbReference>
<evidence type="ECO:0000313" key="3">
    <source>
        <dbReference type="Proteomes" id="UP001623559"/>
    </source>
</evidence>
<accession>A0ABW8STL2</accession>
<dbReference type="Proteomes" id="UP001623559">
    <property type="component" value="Unassembled WGS sequence"/>
</dbReference>
<evidence type="ECO:0000313" key="2">
    <source>
        <dbReference type="EMBL" id="MFL0205595.1"/>
    </source>
</evidence>
<proteinExistence type="predicted"/>
<evidence type="ECO:0000256" key="1">
    <source>
        <dbReference type="SAM" id="SignalP"/>
    </source>
</evidence>
<feature type="chain" id="PRO_5047149780" evidence="1">
    <location>
        <begin position="18"/>
        <end position="238"/>
    </location>
</feature>
<name>A0ABW8STL2_9BACT</name>
<gene>
    <name evidence="2" type="ORF">V7S74_02465</name>
</gene>
<protein>
    <submittedName>
        <fullName evidence="2">DUF4197 domain-containing protein</fullName>
    </submittedName>
</protein>
<dbReference type="RefSeq" id="WP_406777188.1">
    <property type="nucleotide sequence ID" value="NZ_JBEWZG010000001.1"/>
</dbReference>